<dbReference type="AlphaFoldDB" id="A0A845SXU7"/>
<dbReference type="InterPro" id="IPR045676">
    <property type="entry name" value="DUF6194"/>
</dbReference>
<dbReference type="RefSeq" id="WP_022788523.1">
    <property type="nucleotide sequence ID" value="NZ_JANJZM010000013.1"/>
</dbReference>
<dbReference type="Pfam" id="PF19694">
    <property type="entry name" value="DUF6194"/>
    <property type="match status" value="1"/>
</dbReference>
<feature type="domain" description="DUF6194" evidence="1">
    <location>
        <begin position="1"/>
        <end position="148"/>
    </location>
</feature>
<evidence type="ECO:0000259" key="1">
    <source>
        <dbReference type="Pfam" id="PF19694"/>
    </source>
</evidence>
<protein>
    <recommendedName>
        <fullName evidence="1">DUF6194 domain-containing protein</fullName>
    </recommendedName>
</protein>
<reference evidence="2 3" key="1">
    <citation type="submission" date="2019-06" db="EMBL/GenBank/DDBJ databases">
        <title>Draft genome sequences of 15 bacterial species constituting the stable defined intestinal microbiota of the GM15 gnotobiotic mouse model.</title>
        <authorList>
            <person name="Elie C."/>
            <person name="Mathieu A."/>
            <person name="Saliou A."/>
            <person name="Darnaud M."/>
            <person name="Leulier F."/>
            <person name="Tamellini A."/>
        </authorList>
    </citation>
    <scope>NUCLEOTIDE SEQUENCE [LARGE SCALE GENOMIC DNA]</scope>
    <source>
        <strain evidence="2 3">JM4-15</strain>
    </source>
</reference>
<dbReference type="Proteomes" id="UP000462501">
    <property type="component" value="Unassembled WGS sequence"/>
</dbReference>
<evidence type="ECO:0000313" key="2">
    <source>
        <dbReference type="EMBL" id="NDO39748.1"/>
    </source>
</evidence>
<dbReference type="EMBL" id="VIQT01000015">
    <property type="protein sequence ID" value="NDO39748.1"/>
    <property type="molecule type" value="Genomic_DNA"/>
</dbReference>
<proteinExistence type="predicted"/>
<name>A0A845SXU7_9FIRM</name>
<gene>
    <name evidence="2" type="ORF">FMM72_10920</name>
</gene>
<evidence type="ECO:0000313" key="3">
    <source>
        <dbReference type="Proteomes" id="UP000462501"/>
    </source>
</evidence>
<dbReference type="SUPFAM" id="SSF142906">
    <property type="entry name" value="YjbR-like"/>
    <property type="match status" value="1"/>
</dbReference>
<dbReference type="InterPro" id="IPR038056">
    <property type="entry name" value="YjbR-like_sf"/>
</dbReference>
<organism evidence="2 3">
    <name type="scientific">Anaerotruncus colihominis</name>
    <dbReference type="NCBI Taxonomy" id="169435"/>
    <lineage>
        <taxon>Bacteria</taxon>
        <taxon>Bacillati</taxon>
        <taxon>Bacillota</taxon>
        <taxon>Clostridia</taxon>
        <taxon>Eubacteriales</taxon>
        <taxon>Oscillospiraceae</taxon>
        <taxon>Anaerotruncus</taxon>
    </lineage>
</organism>
<sequence length="149" mass="17449">MKPEEILKYCLKNLKDTVLVDSWGEKGIFYNPNHVLKRGVYILTIKEKDGDNDNGSNLDRENVYRVNLGIRKKTFIELFSDVPKRPSAGEIVSMNYDFTELNKIIPHPVYAWMGWISVLNPSDKTFEKLKPFIQEAYEYAVEKFKKRKV</sequence>
<comment type="caution">
    <text evidence="2">The sequence shown here is derived from an EMBL/GenBank/DDBJ whole genome shotgun (WGS) entry which is preliminary data.</text>
</comment>
<accession>A0A845SXU7</accession>